<name>A0AAV7IKK4_COTGL</name>
<dbReference type="EMBL" id="JAHXZJ010001119">
    <property type="protein sequence ID" value="KAH0554198.1"/>
    <property type="molecule type" value="Genomic_DNA"/>
</dbReference>
<evidence type="ECO:0000256" key="1">
    <source>
        <dbReference type="SAM" id="MobiDB-lite"/>
    </source>
</evidence>
<reference evidence="2 3" key="1">
    <citation type="journal article" date="2021" name="J. Hered.">
        <title>A chromosome-level genome assembly of the parasitoid wasp, Cotesia glomerata (Hymenoptera: Braconidae).</title>
        <authorList>
            <person name="Pinto B.J."/>
            <person name="Weis J.J."/>
            <person name="Gamble T."/>
            <person name="Ode P.J."/>
            <person name="Paul R."/>
            <person name="Zaspel J.M."/>
        </authorList>
    </citation>
    <scope>NUCLEOTIDE SEQUENCE [LARGE SCALE GENOMIC DNA]</scope>
    <source>
        <strain evidence="2">CgM1</strain>
    </source>
</reference>
<feature type="compositionally biased region" description="Basic and acidic residues" evidence="1">
    <location>
        <begin position="47"/>
        <end position="56"/>
    </location>
</feature>
<sequence length="126" mass="14514">MMELSWLNGVNTVSTRSTRWKLQWDPRWYFQEVTTEESKCEWIGSNRIEKKKEDSKHHPRKKSSVVARRRVPPPETQPRSEEKKSKEEALLETTNKTAKESEPEAGAKAGRGSYRCGARWGQPAAA</sequence>
<evidence type="ECO:0000313" key="2">
    <source>
        <dbReference type="EMBL" id="KAH0554198.1"/>
    </source>
</evidence>
<dbReference type="AlphaFoldDB" id="A0AAV7IKK4"/>
<keyword evidence="3" id="KW-1185">Reference proteome</keyword>
<accession>A0AAV7IKK4</accession>
<evidence type="ECO:0000313" key="3">
    <source>
        <dbReference type="Proteomes" id="UP000826195"/>
    </source>
</evidence>
<comment type="caution">
    <text evidence="2">The sequence shown here is derived from an EMBL/GenBank/DDBJ whole genome shotgun (WGS) entry which is preliminary data.</text>
</comment>
<gene>
    <name evidence="2" type="ORF">KQX54_008458</name>
</gene>
<proteinExistence type="predicted"/>
<feature type="region of interest" description="Disordered" evidence="1">
    <location>
        <begin position="43"/>
        <end position="126"/>
    </location>
</feature>
<protein>
    <submittedName>
        <fullName evidence="2">Uncharacterized protein</fullName>
    </submittedName>
</protein>
<feature type="compositionally biased region" description="Basic residues" evidence="1">
    <location>
        <begin position="57"/>
        <end position="71"/>
    </location>
</feature>
<feature type="compositionally biased region" description="Basic and acidic residues" evidence="1">
    <location>
        <begin position="78"/>
        <end position="89"/>
    </location>
</feature>
<dbReference type="Proteomes" id="UP000826195">
    <property type="component" value="Unassembled WGS sequence"/>
</dbReference>
<organism evidence="2 3">
    <name type="scientific">Cotesia glomerata</name>
    <name type="common">Lepidopteran parasitic wasp</name>
    <name type="synonym">Apanteles glomeratus</name>
    <dbReference type="NCBI Taxonomy" id="32391"/>
    <lineage>
        <taxon>Eukaryota</taxon>
        <taxon>Metazoa</taxon>
        <taxon>Ecdysozoa</taxon>
        <taxon>Arthropoda</taxon>
        <taxon>Hexapoda</taxon>
        <taxon>Insecta</taxon>
        <taxon>Pterygota</taxon>
        <taxon>Neoptera</taxon>
        <taxon>Endopterygota</taxon>
        <taxon>Hymenoptera</taxon>
        <taxon>Apocrita</taxon>
        <taxon>Ichneumonoidea</taxon>
        <taxon>Braconidae</taxon>
        <taxon>Microgastrinae</taxon>
        <taxon>Cotesia</taxon>
    </lineage>
</organism>